<dbReference type="FunFam" id="1.10.510.10:FF:000154">
    <property type="entry name" value="Serine/threonine-protein kinase SIK2"/>
    <property type="match status" value="1"/>
</dbReference>
<organism evidence="18 19">
    <name type="scientific">Alosa alosa</name>
    <name type="common">allis shad</name>
    <dbReference type="NCBI Taxonomy" id="278164"/>
    <lineage>
        <taxon>Eukaryota</taxon>
        <taxon>Metazoa</taxon>
        <taxon>Chordata</taxon>
        <taxon>Craniata</taxon>
        <taxon>Vertebrata</taxon>
        <taxon>Euteleostomi</taxon>
        <taxon>Actinopterygii</taxon>
        <taxon>Neopterygii</taxon>
        <taxon>Teleostei</taxon>
        <taxon>Clupei</taxon>
        <taxon>Clupeiformes</taxon>
        <taxon>Clupeoidei</taxon>
        <taxon>Clupeidae</taxon>
        <taxon>Alosa</taxon>
    </lineage>
</organism>
<dbReference type="FunFam" id="3.30.200.20:FF:000003">
    <property type="entry name" value="Non-specific serine/threonine protein kinase"/>
    <property type="match status" value="1"/>
</dbReference>
<dbReference type="GO" id="GO:0035556">
    <property type="term" value="P:intracellular signal transduction"/>
    <property type="evidence" value="ECO:0007669"/>
    <property type="project" value="TreeGrafter"/>
</dbReference>
<dbReference type="Pfam" id="PF00069">
    <property type="entry name" value="Pkinase"/>
    <property type="match status" value="1"/>
</dbReference>
<keyword evidence="10" id="KW-0418">Kinase</keyword>
<comment type="caution">
    <text evidence="18">The sequence shown here is derived from an EMBL/GenBank/DDBJ whole genome shotgun (WGS) entry which is preliminary data.</text>
</comment>
<accession>A0AAV6FGV5</accession>
<dbReference type="InterPro" id="IPR057380">
    <property type="entry name" value="UBA_SIK1/2/3"/>
</dbReference>
<evidence type="ECO:0000256" key="13">
    <source>
        <dbReference type="ARBA" id="ARBA00047899"/>
    </source>
</evidence>
<evidence type="ECO:0000259" key="17">
    <source>
        <dbReference type="PROSITE" id="PS50011"/>
    </source>
</evidence>
<keyword evidence="8" id="KW-0479">Metal-binding</keyword>
<dbReference type="GO" id="GO:0046872">
    <property type="term" value="F:metal ion binding"/>
    <property type="evidence" value="ECO:0007669"/>
    <property type="project" value="UniProtKB-KW"/>
</dbReference>
<dbReference type="PROSITE" id="PS00108">
    <property type="entry name" value="PROTEIN_KINASE_ST"/>
    <property type="match status" value="1"/>
</dbReference>
<gene>
    <name evidence="18" type="ORF">AALO_G00291470</name>
</gene>
<keyword evidence="5" id="KW-0723">Serine/threonine-protein kinase</keyword>
<evidence type="ECO:0000256" key="4">
    <source>
        <dbReference type="ARBA" id="ARBA00022490"/>
    </source>
</evidence>
<evidence type="ECO:0000256" key="5">
    <source>
        <dbReference type="ARBA" id="ARBA00022527"/>
    </source>
</evidence>
<dbReference type="GO" id="GO:0005524">
    <property type="term" value="F:ATP binding"/>
    <property type="evidence" value="ECO:0007669"/>
    <property type="project" value="UniProtKB-UniRule"/>
</dbReference>
<dbReference type="InterPro" id="IPR017441">
    <property type="entry name" value="Protein_kinase_ATP_BS"/>
</dbReference>
<feature type="compositionally biased region" description="Polar residues" evidence="16">
    <location>
        <begin position="498"/>
        <end position="508"/>
    </location>
</feature>
<keyword evidence="6" id="KW-0597">Phosphoprotein</keyword>
<evidence type="ECO:0000256" key="3">
    <source>
        <dbReference type="ARBA" id="ARBA00012513"/>
    </source>
</evidence>
<feature type="region of interest" description="Disordered" evidence="16">
    <location>
        <begin position="378"/>
        <end position="417"/>
    </location>
</feature>
<feature type="compositionally biased region" description="Basic and acidic residues" evidence="16">
    <location>
        <begin position="390"/>
        <end position="402"/>
    </location>
</feature>
<dbReference type="PANTHER" id="PTHR24346:SF47">
    <property type="entry name" value="SERINE_THREONINE-PROTEIN KINASE SIK2-RELATED"/>
    <property type="match status" value="1"/>
</dbReference>
<evidence type="ECO:0000256" key="10">
    <source>
        <dbReference type="ARBA" id="ARBA00022777"/>
    </source>
</evidence>
<evidence type="ECO:0000256" key="6">
    <source>
        <dbReference type="ARBA" id="ARBA00022553"/>
    </source>
</evidence>
<dbReference type="GO" id="GO:0005737">
    <property type="term" value="C:cytoplasm"/>
    <property type="evidence" value="ECO:0007669"/>
    <property type="project" value="UniProtKB-SubCell"/>
</dbReference>
<dbReference type="InterPro" id="IPR008271">
    <property type="entry name" value="Ser/Thr_kinase_AS"/>
</dbReference>
<dbReference type="CDD" id="cd14071">
    <property type="entry name" value="STKc_SIK"/>
    <property type="match status" value="1"/>
</dbReference>
<dbReference type="PROSITE" id="PS00107">
    <property type="entry name" value="PROTEIN_KINASE_ATP"/>
    <property type="match status" value="1"/>
</dbReference>
<dbReference type="EMBL" id="JADWDJ010000023">
    <property type="protein sequence ID" value="KAG5262038.1"/>
    <property type="molecule type" value="Genomic_DNA"/>
</dbReference>
<evidence type="ECO:0000313" key="18">
    <source>
        <dbReference type="EMBL" id="KAG5262038.1"/>
    </source>
</evidence>
<dbReference type="SMART" id="SM00220">
    <property type="entry name" value="S_TKc"/>
    <property type="match status" value="1"/>
</dbReference>
<comment type="catalytic activity">
    <reaction evidence="14">
        <text>L-seryl-[protein] + ATP = O-phospho-L-seryl-[protein] + ADP + H(+)</text>
        <dbReference type="Rhea" id="RHEA:17989"/>
        <dbReference type="Rhea" id="RHEA-COMP:9863"/>
        <dbReference type="Rhea" id="RHEA-COMP:11604"/>
        <dbReference type="ChEBI" id="CHEBI:15378"/>
        <dbReference type="ChEBI" id="CHEBI:29999"/>
        <dbReference type="ChEBI" id="CHEBI:30616"/>
        <dbReference type="ChEBI" id="CHEBI:83421"/>
        <dbReference type="ChEBI" id="CHEBI:456216"/>
        <dbReference type="EC" id="2.7.11.1"/>
    </reaction>
</comment>
<dbReference type="GO" id="GO:0050321">
    <property type="term" value="F:tau-protein kinase activity"/>
    <property type="evidence" value="ECO:0007669"/>
    <property type="project" value="TreeGrafter"/>
</dbReference>
<evidence type="ECO:0000313" key="19">
    <source>
        <dbReference type="Proteomes" id="UP000823561"/>
    </source>
</evidence>
<dbReference type="AlphaFoldDB" id="A0AAV6FGV5"/>
<keyword evidence="11 15" id="KW-0067">ATP-binding</keyword>
<dbReference type="EC" id="2.7.11.1" evidence="3"/>
<dbReference type="InterPro" id="IPR011009">
    <property type="entry name" value="Kinase-like_dom_sf"/>
</dbReference>
<feature type="compositionally biased region" description="Polar residues" evidence="16">
    <location>
        <begin position="532"/>
        <end position="551"/>
    </location>
</feature>
<feature type="region of interest" description="Disordered" evidence="16">
    <location>
        <begin position="352"/>
        <end position="371"/>
    </location>
</feature>
<keyword evidence="4" id="KW-0963">Cytoplasm</keyword>
<comment type="subcellular location">
    <subcellularLocation>
        <location evidence="2">Cytoplasm</location>
    </subcellularLocation>
</comment>
<sequence>MVILSDRCDSGTSSRHERPLQVGFYEIIKTLGKGTFAVVKLARHKVTKTQVAIKIIDKTRLNSSDLEKINREVQIMKLLNHPHIIKLYQVMETKDMLYMVTEYAQNGEMFDYLSSVGRLTEGEARRKFWQIVNAVDYCHQHHIIHRDLKAENLLLDANMNIKLADFGFGNFYKPGETLSTWCGSPPYAAPEVFEGKAYEGPKLDIWSLGVVLYVLVCGTLPFDGDNLYLLRQRVTKGRFRVPFFMSQECENLIRRMLAVNPAKRISMAQIKQHRWMVADPAAAAACQTVPCSLPLDSAPGLSGYSENILGIMQTLGIDRQRTIESLQSGSYNHFSAIYCLLLERVRQHISQQVKSGPQASPGPSLADSFPRGEVTLSGRLLQSQPPSPDHQLKTRISDKEEQPGTLQSDGREEKEEQIQAVSTLDLTTNGDQETSDKLSVWGKLPRIVVHLVSDDPLDGDSAHETLASSTGSLVGIPLSPSTGAVCRLTVTEALMPHSPQQQTLSQWSRKGGMREQDRLTVPSFNEGRRASDTSLSPGAVTQRSLKASRQPQRSHIRAKGYLGLTRCRDVPRSSAAWLAVRLSGPTPSPTRSWEFPRHQEETLELHRSLQMAQPQFEQTPPLHSSFSQNSQNHPLHGPLSSPAFSAQGLLSPPPHIQPSSCHNQTPLRCTDPHLQLPSSRDSCFSFCSSPSSASSSSSSANVASTAALLETKLQISPLSQAQHRPPGPALLSSGLDTPSTVRLKPGDSCQAMAING</sequence>
<name>A0AAV6FGV5_9TELE</name>
<feature type="binding site" evidence="15">
    <location>
        <position position="54"/>
    </location>
    <ligand>
        <name>ATP</name>
        <dbReference type="ChEBI" id="CHEBI:30616"/>
    </ligand>
</feature>
<evidence type="ECO:0000256" key="11">
    <source>
        <dbReference type="ARBA" id="ARBA00022840"/>
    </source>
</evidence>
<dbReference type="Proteomes" id="UP000823561">
    <property type="component" value="Chromosome 23"/>
</dbReference>
<evidence type="ECO:0000256" key="8">
    <source>
        <dbReference type="ARBA" id="ARBA00022723"/>
    </source>
</evidence>
<protein>
    <recommendedName>
        <fullName evidence="3">non-specific serine/threonine protein kinase</fullName>
        <ecNumber evidence="3">2.7.11.1</ecNumber>
    </recommendedName>
</protein>
<dbReference type="Pfam" id="PF23312">
    <property type="entry name" value="UBA_SIK3"/>
    <property type="match status" value="1"/>
</dbReference>
<comment type="catalytic activity">
    <reaction evidence="13">
        <text>L-threonyl-[protein] + ATP = O-phospho-L-threonyl-[protein] + ADP + H(+)</text>
        <dbReference type="Rhea" id="RHEA:46608"/>
        <dbReference type="Rhea" id="RHEA-COMP:11060"/>
        <dbReference type="Rhea" id="RHEA-COMP:11605"/>
        <dbReference type="ChEBI" id="CHEBI:15378"/>
        <dbReference type="ChEBI" id="CHEBI:30013"/>
        <dbReference type="ChEBI" id="CHEBI:30616"/>
        <dbReference type="ChEBI" id="CHEBI:61977"/>
        <dbReference type="ChEBI" id="CHEBI:456216"/>
        <dbReference type="EC" id="2.7.11.1"/>
    </reaction>
</comment>
<evidence type="ECO:0000256" key="12">
    <source>
        <dbReference type="ARBA" id="ARBA00022842"/>
    </source>
</evidence>
<dbReference type="Gene3D" id="1.10.510.10">
    <property type="entry name" value="Transferase(Phosphotransferase) domain 1"/>
    <property type="match status" value="1"/>
</dbReference>
<evidence type="ECO:0000256" key="16">
    <source>
        <dbReference type="SAM" id="MobiDB-lite"/>
    </source>
</evidence>
<evidence type="ECO:0000256" key="15">
    <source>
        <dbReference type="PROSITE-ProRule" id="PRU10141"/>
    </source>
</evidence>
<dbReference type="InterPro" id="IPR034672">
    <property type="entry name" value="SIK"/>
</dbReference>
<evidence type="ECO:0000256" key="2">
    <source>
        <dbReference type="ARBA" id="ARBA00004496"/>
    </source>
</evidence>
<feature type="region of interest" description="Disordered" evidence="16">
    <location>
        <begin position="615"/>
        <end position="663"/>
    </location>
</feature>
<reference evidence="18" key="1">
    <citation type="submission" date="2020-10" db="EMBL/GenBank/DDBJ databases">
        <title>Chromosome-scale genome assembly of the Allis shad, Alosa alosa.</title>
        <authorList>
            <person name="Margot Z."/>
            <person name="Christophe K."/>
            <person name="Cabau C."/>
            <person name="Louis A."/>
            <person name="Berthelot C."/>
            <person name="Parey E."/>
            <person name="Roest Crollius H."/>
            <person name="Montfort J."/>
            <person name="Robinson-Rechavi M."/>
            <person name="Bucao C."/>
            <person name="Bouchez O."/>
            <person name="Gislard M."/>
            <person name="Lluch J."/>
            <person name="Milhes M."/>
            <person name="Lampietro C."/>
            <person name="Lopez Roques C."/>
            <person name="Donnadieu C."/>
            <person name="Braasch I."/>
            <person name="Desvignes T."/>
            <person name="Postlethwait J."/>
            <person name="Bobe J."/>
            <person name="Guiguen Y."/>
        </authorList>
    </citation>
    <scope>NUCLEOTIDE SEQUENCE</scope>
    <source>
        <strain evidence="18">M-15738</strain>
        <tissue evidence="18">Blood</tissue>
    </source>
</reference>
<dbReference type="GO" id="GO:0000226">
    <property type="term" value="P:microtubule cytoskeleton organization"/>
    <property type="evidence" value="ECO:0007669"/>
    <property type="project" value="TreeGrafter"/>
</dbReference>
<keyword evidence="12" id="KW-0460">Magnesium</keyword>
<evidence type="ECO:0000256" key="9">
    <source>
        <dbReference type="ARBA" id="ARBA00022741"/>
    </source>
</evidence>
<keyword evidence="9 15" id="KW-0547">Nucleotide-binding</keyword>
<dbReference type="InterPro" id="IPR000719">
    <property type="entry name" value="Prot_kinase_dom"/>
</dbReference>
<keyword evidence="19" id="KW-1185">Reference proteome</keyword>
<evidence type="ECO:0000256" key="1">
    <source>
        <dbReference type="ARBA" id="ARBA00001946"/>
    </source>
</evidence>
<feature type="region of interest" description="Disordered" evidence="16">
    <location>
        <begin position="717"/>
        <end position="743"/>
    </location>
</feature>
<proteinExistence type="predicted"/>
<comment type="cofactor">
    <cofactor evidence="1">
        <name>Mg(2+)</name>
        <dbReference type="ChEBI" id="CHEBI:18420"/>
    </cofactor>
</comment>
<keyword evidence="7" id="KW-0808">Transferase</keyword>
<dbReference type="PANTHER" id="PTHR24346">
    <property type="entry name" value="MAP/MICROTUBULE AFFINITY-REGULATING KINASE"/>
    <property type="match status" value="1"/>
</dbReference>
<evidence type="ECO:0000256" key="14">
    <source>
        <dbReference type="ARBA" id="ARBA00048679"/>
    </source>
</evidence>
<feature type="region of interest" description="Disordered" evidence="16">
    <location>
        <begin position="496"/>
        <end position="557"/>
    </location>
</feature>
<dbReference type="SUPFAM" id="SSF56112">
    <property type="entry name" value="Protein kinase-like (PK-like)"/>
    <property type="match status" value="1"/>
</dbReference>
<evidence type="ECO:0000256" key="7">
    <source>
        <dbReference type="ARBA" id="ARBA00022679"/>
    </source>
</evidence>
<feature type="compositionally biased region" description="Polar residues" evidence="16">
    <location>
        <begin position="615"/>
        <end position="633"/>
    </location>
</feature>
<dbReference type="PROSITE" id="PS50011">
    <property type="entry name" value="PROTEIN_KINASE_DOM"/>
    <property type="match status" value="1"/>
</dbReference>
<feature type="domain" description="Protein kinase" evidence="17">
    <location>
        <begin position="25"/>
        <end position="276"/>
    </location>
</feature>